<feature type="signal peptide" evidence="4">
    <location>
        <begin position="1"/>
        <end position="27"/>
    </location>
</feature>
<keyword evidence="3" id="KW-0479">Metal-binding</keyword>
<keyword evidence="2 4" id="KW-0732">Signal</keyword>
<evidence type="ECO:0008006" key="7">
    <source>
        <dbReference type="Google" id="ProtNLM"/>
    </source>
</evidence>
<dbReference type="STRING" id="505317.OA57_04835"/>
<dbReference type="Proteomes" id="UP000030380">
    <property type="component" value="Unassembled WGS sequence"/>
</dbReference>
<feature type="binding site" description="axial binding residue" evidence="3">
    <location>
        <position position="33"/>
    </location>
    <ligand>
        <name>heme b</name>
        <dbReference type="ChEBI" id="CHEBI:60344"/>
    </ligand>
    <ligandPart>
        <name>Fe</name>
        <dbReference type="ChEBI" id="CHEBI:18248"/>
    </ligandPart>
</feature>
<dbReference type="Pfam" id="PF07361">
    <property type="entry name" value="Cytochrom_B562"/>
    <property type="match status" value="1"/>
</dbReference>
<dbReference type="GO" id="GO:0020037">
    <property type="term" value="F:heme binding"/>
    <property type="evidence" value="ECO:0007669"/>
    <property type="project" value="InterPro"/>
</dbReference>
<organism evidence="5 6">
    <name type="scientific">Chelonobacter oris</name>
    <dbReference type="NCBI Taxonomy" id="505317"/>
    <lineage>
        <taxon>Bacteria</taxon>
        <taxon>Pseudomonadati</taxon>
        <taxon>Pseudomonadota</taxon>
        <taxon>Gammaproteobacteria</taxon>
        <taxon>Pasteurellales</taxon>
        <taxon>Pasteurellaceae</taxon>
        <taxon>Chelonobacter</taxon>
    </lineage>
</organism>
<sequence>MTFSKSWKTGLFAVLAIAALSSGAATANLKDEMRTIASNATTALKTDSAPTFVAALQNLSNAAEQAKQFLPYSLHDQAKDSAAVLDYQSGLQQLIDVSAESITLAEQGDLAQAKKHAEKLIELRDAFHKKYK</sequence>
<keyword evidence="3" id="KW-0408">Iron</keyword>
<name>A0A0A3AMU3_9PAST</name>
<feature type="binding site" description="axial binding residue" evidence="3">
    <location>
        <position position="128"/>
    </location>
    <ligand>
        <name>heme b</name>
        <dbReference type="ChEBI" id="CHEBI:60344"/>
    </ligand>
    <ligandPart>
        <name>Fe</name>
        <dbReference type="ChEBI" id="CHEBI:18248"/>
    </ligandPart>
</feature>
<feature type="chain" id="PRO_5001998103" description="Cytochrome B562" evidence="4">
    <location>
        <begin position="28"/>
        <end position="132"/>
    </location>
</feature>
<dbReference type="GO" id="GO:0042597">
    <property type="term" value="C:periplasmic space"/>
    <property type="evidence" value="ECO:0007669"/>
    <property type="project" value="InterPro"/>
</dbReference>
<keyword evidence="6" id="KW-1185">Reference proteome</keyword>
<comment type="similarity">
    <text evidence="1">Belongs to the cytochrome b562 family.</text>
</comment>
<dbReference type="GO" id="GO:0022900">
    <property type="term" value="P:electron transport chain"/>
    <property type="evidence" value="ECO:0007669"/>
    <property type="project" value="InterPro"/>
</dbReference>
<protein>
    <recommendedName>
        <fullName evidence="7">Cytochrome B562</fullName>
    </recommendedName>
</protein>
<evidence type="ECO:0000256" key="1">
    <source>
        <dbReference type="ARBA" id="ARBA00005523"/>
    </source>
</evidence>
<comment type="cofactor">
    <cofactor evidence="3">
        <name>heme b</name>
        <dbReference type="ChEBI" id="CHEBI:60344"/>
    </cofactor>
    <text evidence="3">Binds 1 heme b (iron(II)-protoporphyrin IX) group per molecule.</text>
</comment>
<dbReference type="EMBL" id="JSUM01000006">
    <property type="protein sequence ID" value="KGQ70693.1"/>
    <property type="molecule type" value="Genomic_DNA"/>
</dbReference>
<comment type="caution">
    <text evidence="5">The sequence shown here is derived from an EMBL/GenBank/DDBJ whole genome shotgun (WGS) entry which is preliminary data.</text>
</comment>
<dbReference type="Gene3D" id="1.20.120.10">
    <property type="entry name" value="Cytochrome c/b562"/>
    <property type="match status" value="1"/>
</dbReference>
<keyword evidence="3" id="KW-0349">Heme</keyword>
<dbReference type="OrthoDB" id="5689345at2"/>
<dbReference type="PIRSF" id="PIRSF000029">
    <property type="entry name" value="Cytochrome_b562"/>
    <property type="match status" value="1"/>
</dbReference>
<accession>A0A0A3AMU3</accession>
<dbReference type="InterPro" id="IPR010980">
    <property type="entry name" value="Cyt_c/b562"/>
</dbReference>
<dbReference type="AlphaFoldDB" id="A0A0A3AMU3"/>
<evidence type="ECO:0000256" key="2">
    <source>
        <dbReference type="ARBA" id="ARBA00022729"/>
    </source>
</evidence>
<dbReference type="GO" id="GO:0005506">
    <property type="term" value="F:iron ion binding"/>
    <property type="evidence" value="ECO:0007669"/>
    <property type="project" value="InterPro"/>
</dbReference>
<gene>
    <name evidence="5" type="ORF">OA57_04835</name>
</gene>
<dbReference type="InterPro" id="IPR009155">
    <property type="entry name" value="Cyt_b562"/>
</dbReference>
<evidence type="ECO:0000313" key="6">
    <source>
        <dbReference type="Proteomes" id="UP000030380"/>
    </source>
</evidence>
<dbReference type="SUPFAM" id="SSF47175">
    <property type="entry name" value="Cytochromes"/>
    <property type="match status" value="1"/>
</dbReference>
<evidence type="ECO:0000256" key="3">
    <source>
        <dbReference type="PIRSR" id="PIRSR000029-1"/>
    </source>
</evidence>
<reference evidence="5 6" key="1">
    <citation type="submission" date="2014-11" db="EMBL/GenBank/DDBJ databases">
        <title>Draft genome sequence of Chelonobacter oris 1662T, associated with respiratory disease in Hermann's Tortoises.</title>
        <authorList>
            <person name="Kudirkiene E."/>
            <person name="Hansen M.J."/>
            <person name="Bojesen A.M."/>
        </authorList>
    </citation>
    <scope>NUCLEOTIDE SEQUENCE [LARGE SCALE GENOMIC DNA]</scope>
    <source>
        <strain evidence="5 6">1662</strain>
    </source>
</reference>
<evidence type="ECO:0000256" key="4">
    <source>
        <dbReference type="SAM" id="SignalP"/>
    </source>
</evidence>
<dbReference type="RefSeq" id="WP_034614160.1">
    <property type="nucleotide sequence ID" value="NZ_JSUM01000006.1"/>
</dbReference>
<evidence type="ECO:0000313" key="5">
    <source>
        <dbReference type="EMBL" id="KGQ70693.1"/>
    </source>
</evidence>
<dbReference type="GO" id="GO:0009055">
    <property type="term" value="F:electron transfer activity"/>
    <property type="evidence" value="ECO:0007669"/>
    <property type="project" value="InterPro"/>
</dbReference>
<proteinExistence type="inferred from homology"/>